<feature type="non-terminal residue" evidence="1">
    <location>
        <position position="401"/>
    </location>
</feature>
<gene>
    <name evidence="1" type="ORF">ACOLOM_LOCUS9385</name>
</gene>
<proteinExistence type="predicted"/>
<protein>
    <submittedName>
        <fullName evidence="1">5146_t:CDS:1</fullName>
    </submittedName>
</protein>
<sequence>KNKQELDGGNAVDAIIATHICIGTINSCAAGIGGGGFMLVRKPNGFAEIIDFREVAPLKSHRDMYVKDPELSKIGPLAIAVPYVLPWKRLLEPSIKLGRDGFAIPKELSIRMKMYKHELETIPAFRDIFCDAEGKLLNEGDIVYRKNYSRTLEKLAEDYNDYYEGEIAKSIVAEIQRQGGLITLEDLINYRPVIREPLIGYYQGKKFITSPEPGSGTILLFLLNVIEEFKFHEEGRSKLNVQRMVETFKFSIARRTEMGDLAFFENKTAHLERIREIISKEYAAEIRANISDHETFEASYYEPLYAPKEDHGTTHISVVDVDEMAASMTATINHFWGSQIMDPVTGIILNDQMDDFSIPLPPSIERFWPAPHNFIVPGKKPMSSTVPTIIERADGRFEMAI</sequence>
<evidence type="ECO:0000313" key="2">
    <source>
        <dbReference type="Proteomes" id="UP000789525"/>
    </source>
</evidence>
<evidence type="ECO:0000313" key="1">
    <source>
        <dbReference type="EMBL" id="CAG8682045.1"/>
    </source>
</evidence>
<reference evidence="1" key="1">
    <citation type="submission" date="2021-06" db="EMBL/GenBank/DDBJ databases">
        <authorList>
            <person name="Kallberg Y."/>
            <person name="Tangrot J."/>
            <person name="Rosling A."/>
        </authorList>
    </citation>
    <scope>NUCLEOTIDE SEQUENCE</scope>
    <source>
        <strain evidence="1">CL356</strain>
    </source>
</reference>
<dbReference type="Proteomes" id="UP000789525">
    <property type="component" value="Unassembled WGS sequence"/>
</dbReference>
<name>A0ACA9P0J7_9GLOM</name>
<accession>A0ACA9P0J7</accession>
<keyword evidence="2" id="KW-1185">Reference proteome</keyword>
<organism evidence="1 2">
    <name type="scientific">Acaulospora colombiana</name>
    <dbReference type="NCBI Taxonomy" id="27376"/>
    <lineage>
        <taxon>Eukaryota</taxon>
        <taxon>Fungi</taxon>
        <taxon>Fungi incertae sedis</taxon>
        <taxon>Mucoromycota</taxon>
        <taxon>Glomeromycotina</taxon>
        <taxon>Glomeromycetes</taxon>
        <taxon>Diversisporales</taxon>
        <taxon>Acaulosporaceae</taxon>
        <taxon>Acaulospora</taxon>
    </lineage>
</organism>
<comment type="caution">
    <text evidence="1">The sequence shown here is derived from an EMBL/GenBank/DDBJ whole genome shotgun (WGS) entry which is preliminary data.</text>
</comment>
<dbReference type="EMBL" id="CAJVPT010027054">
    <property type="protein sequence ID" value="CAG8682045.1"/>
    <property type="molecule type" value="Genomic_DNA"/>
</dbReference>
<feature type="non-terminal residue" evidence="1">
    <location>
        <position position="1"/>
    </location>
</feature>